<gene>
    <name evidence="1" type="ORF">CDV36_016240</name>
</gene>
<proteinExistence type="predicted"/>
<keyword evidence="2" id="KW-1185">Reference proteome</keyword>
<comment type="caution">
    <text evidence="1">The sequence shown here is derived from an EMBL/GenBank/DDBJ whole genome shotgun (WGS) entry which is preliminary data.</text>
</comment>
<name>A0A3M2QVZ5_9HYPO</name>
<dbReference type="AlphaFoldDB" id="A0A3M2QVZ5"/>
<reference evidence="1 2" key="1">
    <citation type="submission" date="2017-06" db="EMBL/GenBank/DDBJ databases">
        <title>Comparative genomic analysis of Ambrosia Fusariam Clade fungi.</title>
        <authorList>
            <person name="Stajich J.E."/>
            <person name="Carrillo J."/>
            <person name="Kijimoto T."/>
            <person name="Eskalen A."/>
            <person name="O'Donnell K."/>
            <person name="Kasson M."/>
        </authorList>
    </citation>
    <scope>NUCLEOTIDE SEQUENCE [LARGE SCALE GENOMIC DNA]</scope>
    <source>
        <strain evidence="1">UCR3666</strain>
    </source>
</reference>
<dbReference type="Proteomes" id="UP000277212">
    <property type="component" value="Unassembled WGS sequence"/>
</dbReference>
<sequence length="110" mass="12528">MGVLSAQPRTLYSFSMFFRGSGFEARMLRRSDRCYDTSKSGHGNNPSWIRRLGGAFGFTVGRWSWMLAFIDNRGSLQFTMCLVDSLRGLELGRRGVRELSPKYETVELCS</sequence>
<evidence type="ECO:0000313" key="2">
    <source>
        <dbReference type="Proteomes" id="UP000277212"/>
    </source>
</evidence>
<evidence type="ECO:0000313" key="1">
    <source>
        <dbReference type="EMBL" id="RMI97195.1"/>
    </source>
</evidence>
<organism evidence="1 2">
    <name type="scientific">Fusarium kuroshium</name>
    <dbReference type="NCBI Taxonomy" id="2010991"/>
    <lineage>
        <taxon>Eukaryota</taxon>
        <taxon>Fungi</taxon>
        <taxon>Dikarya</taxon>
        <taxon>Ascomycota</taxon>
        <taxon>Pezizomycotina</taxon>
        <taxon>Sordariomycetes</taxon>
        <taxon>Hypocreomycetidae</taxon>
        <taxon>Hypocreales</taxon>
        <taxon>Nectriaceae</taxon>
        <taxon>Fusarium</taxon>
        <taxon>Fusarium solani species complex</taxon>
    </lineage>
</organism>
<accession>A0A3M2QVZ5</accession>
<dbReference type="EMBL" id="NKUJ01000844">
    <property type="protein sequence ID" value="RMI97195.1"/>
    <property type="molecule type" value="Genomic_DNA"/>
</dbReference>
<protein>
    <submittedName>
        <fullName evidence="1">Uncharacterized protein</fullName>
    </submittedName>
</protein>